<feature type="chain" id="PRO_5047347045" description="PepSY domain-containing protein" evidence="2">
    <location>
        <begin position="37"/>
        <end position="137"/>
    </location>
</feature>
<proteinExistence type="predicted"/>
<accession>A0ABX0UP68</accession>
<feature type="compositionally biased region" description="Basic and acidic residues" evidence="1">
    <location>
        <begin position="62"/>
        <end position="79"/>
    </location>
</feature>
<protein>
    <recommendedName>
        <fullName evidence="5">PepSY domain-containing protein</fullName>
    </recommendedName>
</protein>
<name>A0ABX0UP68_9BACT</name>
<organism evidence="3 4">
    <name type="scientific">Dyadobacter arcticus</name>
    <dbReference type="NCBI Taxonomy" id="1078754"/>
    <lineage>
        <taxon>Bacteria</taxon>
        <taxon>Pseudomonadati</taxon>
        <taxon>Bacteroidota</taxon>
        <taxon>Cytophagia</taxon>
        <taxon>Cytophagales</taxon>
        <taxon>Spirosomataceae</taxon>
        <taxon>Dyadobacter</taxon>
    </lineage>
</organism>
<evidence type="ECO:0000256" key="1">
    <source>
        <dbReference type="SAM" id="MobiDB-lite"/>
    </source>
</evidence>
<gene>
    <name evidence="3" type="ORF">FHS68_002951</name>
</gene>
<evidence type="ECO:0000313" key="3">
    <source>
        <dbReference type="EMBL" id="NIJ53769.1"/>
    </source>
</evidence>
<dbReference type="EMBL" id="JAASQJ010000003">
    <property type="protein sequence ID" value="NIJ53769.1"/>
    <property type="molecule type" value="Genomic_DNA"/>
</dbReference>
<reference evidence="3 4" key="1">
    <citation type="submission" date="2020-03" db="EMBL/GenBank/DDBJ databases">
        <title>Genomic Encyclopedia of Type Strains, Phase IV (KMG-IV): sequencing the most valuable type-strain genomes for metagenomic binning, comparative biology and taxonomic classification.</title>
        <authorList>
            <person name="Goeker M."/>
        </authorList>
    </citation>
    <scope>NUCLEOTIDE SEQUENCE [LARGE SCALE GENOMIC DNA]</scope>
    <source>
        <strain evidence="3 4">DSM 102865</strain>
    </source>
</reference>
<sequence>MIAQESNNKMLKTKIMKKLIISAVALTLISFASVQAQTAQPETTQKEAVTQDPTTQEPPVKPSKEEKAGKEEKVAVKPEDLPEGIKKTIKGEEFSGWTVNKAFLVKEGDKPEYYELQVGNGKENARVKLDKNGKNVG</sequence>
<dbReference type="Proteomes" id="UP001179181">
    <property type="component" value="Unassembled WGS sequence"/>
</dbReference>
<feature type="signal peptide" evidence="2">
    <location>
        <begin position="1"/>
        <end position="36"/>
    </location>
</feature>
<comment type="caution">
    <text evidence="3">The sequence shown here is derived from an EMBL/GenBank/DDBJ whole genome shotgun (WGS) entry which is preliminary data.</text>
</comment>
<feature type="compositionally biased region" description="Polar residues" evidence="1">
    <location>
        <begin position="36"/>
        <end position="57"/>
    </location>
</feature>
<dbReference type="RefSeq" id="WP_310588565.1">
    <property type="nucleotide sequence ID" value="NZ_JAASQJ010000003.1"/>
</dbReference>
<feature type="region of interest" description="Disordered" evidence="1">
    <location>
        <begin position="36"/>
        <end position="79"/>
    </location>
</feature>
<evidence type="ECO:0000256" key="2">
    <source>
        <dbReference type="SAM" id="SignalP"/>
    </source>
</evidence>
<keyword evidence="4" id="KW-1185">Reference proteome</keyword>
<evidence type="ECO:0000313" key="4">
    <source>
        <dbReference type="Proteomes" id="UP001179181"/>
    </source>
</evidence>
<evidence type="ECO:0008006" key="5">
    <source>
        <dbReference type="Google" id="ProtNLM"/>
    </source>
</evidence>
<dbReference type="Gene3D" id="3.10.450.360">
    <property type="match status" value="1"/>
</dbReference>
<keyword evidence="2" id="KW-0732">Signal</keyword>